<dbReference type="Gene3D" id="3.30.450.50">
    <property type="entry name" value="Longin domain"/>
    <property type="match status" value="1"/>
</dbReference>
<proteinExistence type="inferred from homology"/>
<dbReference type="PROSITE" id="PS50859">
    <property type="entry name" value="LONGIN"/>
    <property type="match status" value="1"/>
</dbReference>
<dbReference type="Pfam" id="PF00957">
    <property type="entry name" value="Synaptobrevin"/>
    <property type="match status" value="1"/>
</dbReference>
<dbReference type="Gene3D" id="1.20.5.110">
    <property type="match status" value="1"/>
</dbReference>
<evidence type="ECO:0008006" key="9">
    <source>
        <dbReference type="Google" id="ProtNLM"/>
    </source>
</evidence>
<dbReference type="Pfam" id="PF13774">
    <property type="entry name" value="Longin"/>
    <property type="match status" value="1"/>
</dbReference>
<evidence type="ECO:0000256" key="3">
    <source>
        <dbReference type="ARBA" id="ARBA00046280"/>
    </source>
</evidence>
<dbReference type="InterPro" id="IPR051097">
    <property type="entry name" value="Synaptobrevin-like_transport"/>
</dbReference>
<keyword evidence="2 5" id="KW-0472">Membrane</keyword>
<dbReference type="EMBL" id="HBIO01025745">
    <property type="protein sequence ID" value="CAE0474884.1"/>
    <property type="molecule type" value="Transcribed_RNA"/>
</dbReference>
<dbReference type="SUPFAM" id="SSF64356">
    <property type="entry name" value="SNARE-like"/>
    <property type="match status" value="1"/>
</dbReference>
<dbReference type="GO" id="GO:0012505">
    <property type="term" value="C:endomembrane system"/>
    <property type="evidence" value="ECO:0007669"/>
    <property type="project" value="UniProtKB-SubCell"/>
</dbReference>
<protein>
    <recommendedName>
        <fullName evidence="9">V-SNARE coiled-coil homology domain-containing protein</fullName>
    </recommendedName>
</protein>
<dbReference type="PANTHER" id="PTHR21136:SF168">
    <property type="entry name" value="VESICLE-ASSOCIATED MEMBRANE PROTEIN 9"/>
    <property type="match status" value="1"/>
</dbReference>
<evidence type="ECO:0000256" key="4">
    <source>
        <dbReference type="PROSITE-ProRule" id="PRU00290"/>
    </source>
</evidence>
<dbReference type="PANTHER" id="PTHR21136">
    <property type="entry name" value="SNARE PROTEINS"/>
    <property type="match status" value="1"/>
</dbReference>
<comment type="subcellular location">
    <subcellularLocation>
        <location evidence="3">Endomembrane system</location>
        <topology evidence="3">Single-pass type IV membrane protein</topology>
    </subcellularLocation>
</comment>
<feature type="domain" description="Longin" evidence="6">
    <location>
        <begin position="6"/>
        <end position="172"/>
    </location>
</feature>
<keyword evidence="4" id="KW-0175">Coiled coil</keyword>
<dbReference type="InterPro" id="IPR010908">
    <property type="entry name" value="Longin_dom"/>
</dbReference>
<reference evidence="8" key="1">
    <citation type="submission" date="2021-01" db="EMBL/GenBank/DDBJ databases">
        <authorList>
            <person name="Corre E."/>
            <person name="Pelletier E."/>
            <person name="Niang G."/>
            <person name="Scheremetjew M."/>
            <person name="Finn R."/>
            <person name="Kale V."/>
            <person name="Holt S."/>
            <person name="Cochrane G."/>
            <person name="Meng A."/>
            <person name="Brown T."/>
            <person name="Cohen L."/>
        </authorList>
    </citation>
    <scope>NUCLEOTIDE SEQUENCE</scope>
    <source>
        <strain evidence="8">MM31A-1</strain>
    </source>
</reference>
<evidence type="ECO:0000256" key="1">
    <source>
        <dbReference type="ARBA" id="ARBA00008025"/>
    </source>
</evidence>
<dbReference type="CDD" id="cd15843">
    <property type="entry name" value="R-SNARE"/>
    <property type="match status" value="1"/>
</dbReference>
<evidence type="ECO:0000313" key="8">
    <source>
        <dbReference type="EMBL" id="CAE0474884.1"/>
    </source>
</evidence>
<dbReference type="InterPro" id="IPR042855">
    <property type="entry name" value="V_SNARE_CC"/>
</dbReference>
<dbReference type="SUPFAM" id="SSF58038">
    <property type="entry name" value="SNARE fusion complex"/>
    <property type="match status" value="1"/>
</dbReference>
<accession>A0A7S3VE29</accession>
<evidence type="ECO:0000256" key="2">
    <source>
        <dbReference type="ARBA" id="ARBA00023136"/>
    </source>
</evidence>
<keyword evidence="5" id="KW-1133">Transmembrane helix</keyword>
<dbReference type="InterPro" id="IPR011012">
    <property type="entry name" value="Longin-like_dom_sf"/>
</dbReference>
<gene>
    <name evidence="8" type="ORF">CDEB00056_LOCUS19737</name>
</gene>
<dbReference type="AlphaFoldDB" id="A0A7S3VE29"/>
<name>A0A7S3VE29_9STRA</name>
<evidence type="ECO:0000259" key="7">
    <source>
        <dbReference type="PROSITE" id="PS50892"/>
    </source>
</evidence>
<organism evidence="8">
    <name type="scientific">Chaetoceros debilis</name>
    <dbReference type="NCBI Taxonomy" id="122233"/>
    <lineage>
        <taxon>Eukaryota</taxon>
        <taxon>Sar</taxon>
        <taxon>Stramenopiles</taxon>
        <taxon>Ochrophyta</taxon>
        <taxon>Bacillariophyta</taxon>
        <taxon>Coscinodiscophyceae</taxon>
        <taxon>Chaetocerotophycidae</taxon>
        <taxon>Chaetocerotales</taxon>
        <taxon>Chaetocerotaceae</taxon>
        <taxon>Chaetoceros</taxon>
    </lineage>
</organism>
<feature type="domain" description="V-SNARE coiled-coil homology" evidence="7">
    <location>
        <begin position="191"/>
        <end position="251"/>
    </location>
</feature>
<evidence type="ECO:0000259" key="6">
    <source>
        <dbReference type="PROSITE" id="PS50859"/>
    </source>
</evidence>
<sequence>MLLYSVIARSSDGAILVEATTAGVEGNHPQVTNQLVQKLISNPSLIATGNRKTFANSVDLNGNGNGGSGKYNNSGGDLDGIGGGDIEMKGFWNGWGAEEIYDDSESMEYFFHVQRGESVYLICISDDTDGQQHRINYSFLLNVQKEFTLKYTPNKIIKLNAYGLEKQFKQTLNNMMHHCNTNRSSLGHDTKTSQLNTEVESIKNIMEMNIDIIMKNETSITAMINTTDDLLDESMVFKKRGNKLKRVMKRRTLMYKLILVGFGLLTIYLLFVQICGFDLTCKEDHGYY</sequence>
<keyword evidence="5" id="KW-0812">Transmembrane</keyword>
<evidence type="ECO:0000256" key="5">
    <source>
        <dbReference type="SAM" id="Phobius"/>
    </source>
</evidence>
<feature type="transmembrane region" description="Helical" evidence="5">
    <location>
        <begin position="253"/>
        <end position="271"/>
    </location>
</feature>
<comment type="similarity">
    <text evidence="1">Belongs to the synaptobrevin family.</text>
</comment>
<dbReference type="CDD" id="cd14824">
    <property type="entry name" value="Longin"/>
    <property type="match status" value="1"/>
</dbReference>
<dbReference type="PROSITE" id="PS50892">
    <property type="entry name" value="V_SNARE"/>
    <property type="match status" value="1"/>
</dbReference>